<dbReference type="InterPro" id="IPR002110">
    <property type="entry name" value="Ankyrin_rpt"/>
</dbReference>
<comment type="caution">
    <text evidence="2">The sequence shown here is derived from an EMBL/GenBank/DDBJ whole genome shotgun (WGS) entry which is preliminary data.</text>
</comment>
<keyword evidence="1" id="KW-0040">ANK repeat</keyword>
<name>A0ABQ9ZF48_9CRUS</name>
<sequence length="568" mass="65134">MSSNVDNLILEAARRGSIAELNEIRKSYNWIAIPVNFIVKCYSEEGNTPLQVGVANGHYNVVEFLIGELKYQVYPQWKKSINGACSFSWASLDFNKPLPSFKPLSLEMEIIRDVSHQVPIAKLIEYLIDPVNDEPFQWFEFLLNSFVASSISQLEKIVSLELMGTAFIFKHKHYVWRGLQCWEQAMSLRKSTGNLTIPNVHYVLSGIARNAFKDNFPLITSELSLQIFKGNWQRHYRHVDVQVQGLLVSERIFSEINSGQTNPNSFHLENLMRYGHFCCYEENEYNRAFNISLLILEQLSGFQSTSSPQCIRIFVRALDLMLECLEQQPTSKGKGELSFADYLIVIKFGLTILNKLALLSPDTRTTIDYWQLNVMEKVYHLLLDHILSRNQLEIQQLKDCLANYFSMNNAHSFTSLLHLAIKKIDVIQRYPSKIVPVIQLFLETGADPTATDSNGKAPFHILAENYEWFRNDLKSYEAVFQALLDAGGQLNQETPDGKTFMTILKEQKSRYLSSNHPIMEQAINTVLPLSYICAQVIRRAQIPYEHQLPSSMQSLIGRHSAFKVLKRA</sequence>
<dbReference type="SUPFAM" id="SSF48403">
    <property type="entry name" value="Ankyrin repeat"/>
    <property type="match status" value="1"/>
</dbReference>
<accession>A0ABQ9ZF48</accession>
<proteinExistence type="predicted"/>
<dbReference type="EMBL" id="JAOYFB010000003">
    <property type="protein sequence ID" value="KAK4011563.1"/>
    <property type="molecule type" value="Genomic_DNA"/>
</dbReference>
<dbReference type="SMART" id="SM00248">
    <property type="entry name" value="ANK"/>
    <property type="match status" value="3"/>
</dbReference>
<dbReference type="InterPro" id="IPR036770">
    <property type="entry name" value="Ankyrin_rpt-contain_sf"/>
</dbReference>
<evidence type="ECO:0000313" key="3">
    <source>
        <dbReference type="Proteomes" id="UP001234178"/>
    </source>
</evidence>
<reference evidence="2 3" key="1">
    <citation type="journal article" date="2023" name="Nucleic Acids Res.">
        <title>The hologenome of Daphnia magna reveals possible DNA methylation and microbiome-mediated evolution of the host genome.</title>
        <authorList>
            <person name="Chaturvedi A."/>
            <person name="Li X."/>
            <person name="Dhandapani V."/>
            <person name="Marshall H."/>
            <person name="Kissane S."/>
            <person name="Cuenca-Cambronero M."/>
            <person name="Asole G."/>
            <person name="Calvet F."/>
            <person name="Ruiz-Romero M."/>
            <person name="Marangio P."/>
            <person name="Guigo R."/>
            <person name="Rago D."/>
            <person name="Mirbahai L."/>
            <person name="Eastwood N."/>
            <person name="Colbourne J.K."/>
            <person name="Zhou J."/>
            <person name="Mallon E."/>
            <person name="Orsini L."/>
        </authorList>
    </citation>
    <scope>NUCLEOTIDE SEQUENCE [LARGE SCALE GENOMIC DNA]</scope>
    <source>
        <strain evidence="2">LRV0_1</strain>
    </source>
</reference>
<dbReference type="PROSITE" id="PS50088">
    <property type="entry name" value="ANK_REPEAT"/>
    <property type="match status" value="1"/>
</dbReference>
<dbReference type="PROSITE" id="PS50297">
    <property type="entry name" value="ANK_REP_REGION"/>
    <property type="match status" value="1"/>
</dbReference>
<keyword evidence="3" id="KW-1185">Reference proteome</keyword>
<evidence type="ECO:0000313" key="2">
    <source>
        <dbReference type="EMBL" id="KAK4011563.1"/>
    </source>
</evidence>
<evidence type="ECO:0000256" key="1">
    <source>
        <dbReference type="PROSITE-ProRule" id="PRU00023"/>
    </source>
</evidence>
<gene>
    <name evidence="2" type="ORF">OUZ56_020681</name>
</gene>
<organism evidence="2 3">
    <name type="scientific">Daphnia magna</name>
    <dbReference type="NCBI Taxonomy" id="35525"/>
    <lineage>
        <taxon>Eukaryota</taxon>
        <taxon>Metazoa</taxon>
        <taxon>Ecdysozoa</taxon>
        <taxon>Arthropoda</taxon>
        <taxon>Crustacea</taxon>
        <taxon>Branchiopoda</taxon>
        <taxon>Diplostraca</taxon>
        <taxon>Cladocera</taxon>
        <taxon>Anomopoda</taxon>
        <taxon>Daphniidae</taxon>
        <taxon>Daphnia</taxon>
    </lineage>
</organism>
<dbReference type="Pfam" id="PF00023">
    <property type="entry name" value="Ank"/>
    <property type="match status" value="1"/>
</dbReference>
<protein>
    <submittedName>
        <fullName evidence="2">Uncharacterized protein</fullName>
    </submittedName>
</protein>
<feature type="repeat" description="ANK" evidence="1">
    <location>
        <begin position="45"/>
        <end position="66"/>
    </location>
</feature>
<dbReference type="Proteomes" id="UP001234178">
    <property type="component" value="Unassembled WGS sequence"/>
</dbReference>
<dbReference type="Gene3D" id="1.25.40.20">
    <property type="entry name" value="Ankyrin repeat-containing domain"/>
    <property type="match status" value="1"/>
</dbReference>